<dbReference type="Proteomes" id="UP001161757">
    <property type="component" value="Unassembled WGS sequence"/>
</dbReference>
<keyword evidence="1" id="KW-0175">Coiled coil</keyword>
<feature type="compositionally biased region" description="Low complexity" evidence="2">
    <location>
        <begin position="53"/>
        <end position="64"/>
    </location>
</feature>
<evidence type="ECO:0000256" key="2">
    <source>
        <dbReference type="SAM" id="MobiDB-lite"/>
    </source>
</evidence>
<protein>
    <submittedName>
        <fullName evidence="3">Uncharacterized protein</fullName>
    </submittedName>
</protein>
<dbReference type="AlphaFoldDB" id="A0AAN6ERU2"/>
<evidence type="ECO:0000256" key="1">
    <source>
        <dbReference type="SAM" id="Coils"/>
    </source>
</evidence>
<organism evidence="3 4">
    <name type="scientific">Exophiala dermatitidis</name>
    <name type="common">Black yeast-like fungus</name>
    <name type="synonym">Wangiella dermatitidis</name>
    <dbReference type="NCBI Taxonomy" id="5970"/>
    <lineage>
        <taxon>Eukaryota</taxon>
        <taxon>Fungi</taxon>
        <taxon>Dikarya</taxon>
        <taxon>Ascomycota</taxon>
        <taxon>Pezizomycotina</taxon>
        <taxon>Eurotiomycetes</taxon>
        <taxon>Chaetothyriomycetidae</taxon>
        <taxon>Chaetothyriales</taxon>
        <taxon>Herpotrichiellaceae</taxon>
        <taxon>Exophiala</taxon>
    </lineage>
</organism>
<comment type="caution">
    <text evidence="3">The sequence shown here is derived from an EMBL/GenBank/DDBJ whole genome shotgun (WGS) entry which is preliminary data.</text>
</comment>
<feature type="region of interest" description="Disordered" evidence="2">
    <location>
        <begin position="53"/>
        <end position="104"/>
    </location>
</feature>
<feature type="compositionally biased region" description="Polar residues" evidence="2">
    <location>
        <begin position="86"/>
        <end position="97"/>
    </location>
</feature>
<feature type="coiled-coil region" evidence="1">
    <location>
        <begin position="162"/>
        <end position="189"/>
    </location>
</feature>
<feature type="compositionally biased region" description="Basic and acidic residues" evidence="2">
    <location>
        <begin position="67"/>
        <end position="84"/>
    </location>
</feature>
<sequence>MSSPAPSPLLRRRGHRGNLEIKTSFTTNVSESILTLEDELAEALDSTFLEVATETGGGTVTEPGDAQDSRDRTAEVQSQIDKDSPAMTSTRPSSQSVHGDDSFMKINEEGLKEWRKRFEKMKAALTSETNESGGTHQRTTVALLNHASAIYNWLTKSVTPYLVDLASQKKTLQDENDWLRREIELLQDETGELLEAYWGECEVSRGKTSMLLEMKGMLDEIARTENQGEASVQI</sequence>
<name>A0AAN6ERU2_EXODE</name>
<proteinExistence type="predicted"/>
<dbReference type="EMBL" id="JAJGCB010000017">
    <property type="protein sequence ID" value="KAJ8988690.1"/>
    <property type="molecule type" value="Genomic_DNA"/>
</dbReference>
<accession>A0AAN6ERU2</accession>
<gene>
    <name evidence="3" type="ORF">HRR80_007319</name>
</gene>
<evidence type="ECO:0000313" key="3">
    <source>
        <dbReference type="EMBL" id="KAJ8988690.1"/>
    </source>
</evidence>
<reference evidence="3" key="1">
    <citation type="submission" date="2023-01" db="EMBL/GenBank/DDBJ databases">
        <title>Exophiala dermititidis isolated from Cystic Fibrosis Patient.</title>
        <authorList>
            <person name="Kurbessoian T."/>
            <person name="Crocker A."/>
            <person name="Murante D."/>
            <person name="Hogan D.A."/>
            <person name="Stajich J.E."/>
        </authorList>
    </citation>
    <scope>NUCLEOTIDE SEQUENCE</scope>
    <source>
        <strain evidence="3">Ex8</strain>
    </source>
</reference>
<evidence type="ECO:0000313" key="4">
    <source>
        <dbReference type="Proteomes" id="UP001161757"/>
    </source>
</evidence>